<dbReference type="InterPro" id="IPR004276">
    <property type="entry name" value="GlycoTrans_28_N"/>
</dbReference>
<evidence type="ECO:0000259" key="12">
    <source>
        <dbReference type="Pfam" id="PF04101"/>
    </source>
</evidence>
<dbReference type="InterPro" id="IPR007235">
    <property type="entry name" value="Glyco_trans_28_C"/>
</dbReference>
<dbReference type="InterPro" id="IPR006009">
    <property type="entry name" value="GlcNAc_MurG"/>
</dbReference>
<keyword evidence="7 10" id="KW-0472">Membrane</keyword>
<dbReference type="GO" id="GO:0009252">
    <property type="term" value="P:peptidoglycan biosynthetic process"/>
    <property type="evidence" value="ECO:0007669"/>
    <property type="project" value="UniProtKB-UniRule"/>
</dbReference>
<organism evidence="13 14">
    <name type="scientific">Breznakia blatticola</name>
    <dbReference type="NCBI Taxonomy" id="1754012"/>
    <lineage>
        <taxon>Bacteria</taxon>
        <taxon>Bacillati</taxon>
        <taxon>Bacillota</taxon>
        <taxon>Erysipelotrichia</taxon>
        <taxon>Erysipelotrichales</taxon>
        <taxon>Erysipelotrichaceae</taxon>
        <taxon>Breznakia</taxon>
    </lineage>
</organism>
<sequence length="352" mass="38267">MKILMVTGGTGGHIYPALALADYIKEHKGYPVTFIGNEDRMEATLIPEKGYAFYGLKTSGLAGSIVKKGKAVFQSLRAINKAKAILKKENPDVIIAFGGYVSLPVCIAAKKLKKKVILHEQNSIAGKANKMASRYADCVIICYENARKDFPNNKVLLLGNPRATLASKHAFNQASFDALGLDSSKPLGLIVMGSLGSSSVAHKLKEILPNIQDVNFLYVAGKNNMDSAQELVADNVKVVDYVDQLAIIDAFDFVICRAGATTAAELAASGTLSILIPSPFVANNHQYYNAKAMVDDGYAFMIEEKDVDEKHLQNYIETYICKPDLAKKMKEAAIAHGFQDACQNIVEVIEKI</sequence>
<evidence type="ECO:0000256" key="4">
    <source>
        <dbReference type="ARBA" id="ARBA00022679"/>
    </source>
</evidence>
<evidence type="ECO:0000313" key="14">
    <source>
        <dbReference type="Proteomes" id="UP000294743"/>
    </source>
</evidence>
<keyword evidence="3 10" id="KW-0328">Glycosyltransferase</keyword>
<keyword evidence="1 10" id="KW-1003">Cell membrane</keyword>
<comment type="catalytic activity">
    <reaction evidence="10">
        <text>di-trans,octa-cis-undecaprenyl diphospho-N-acetyl-alpha-D-muramoyl-L-alanyl-D-glutamyl-meso-2,6-diaminopimeloyl-D-alanyl-D-alanine + UDP-N-acetyl-alpha-D-glucosamine = di-trans,octa-cis-undecaprenyl diphospho-[N-acetyl-alpha-D-glucosaminyl-(1-&gt;4)]-N-acetyl-alpha-D-muramoyl-L-alanyl-D-glutamyl-meso-2,6-diaminopimeloyl-D-alanyl-D-alanine + UDP + H(+)</text>
        <dbReference type="Rhea" id="RHEA:31227"/>
        <dbReference type="ChEBI" id="CHEBI:15378"/>
        <dbReference type="ChEBI" id="CHEBI:57705"/>
        <dbReference type="ChEBI" id="CHEBI:58223"/>
        <dbReference type="ChEBI" id="CHEBI:61387"/>
        <dbReference type="ChEBI" id="CHEBI:61388"/>
        <dbReference type="EC" id="2.4.1.227"/>
    </reaction>
</comment>
<feature type="binding site" evidence="10">
    <location>
        <begin position="10"/>
        <end position="12"/>
    </location>
    <ligand>
        <name>UDP-N-acetyl-alpha-D-glucosamine</name>
        <dbReference type="ChEBI" id="CHEBI:57705"/>
    </ligand>
</feature>
<evidence type="ECO:0000256" key="9">
    <source>
        <dbReference type="ARBA" id="ARBA00023316"/>
    </source>
</evidence>
<protein>
    <recommendedName>
        <fullName evidence="10">UDP-N-acetylglucosamine--N-acetylmuramyl-(pentapeptide) pyrophosphoryl-undecaprenol N-acetylglucosamine transferase</fullName>
        <ecNumber evidence="10">2.4.1.227</ecNumber>
    </recommendedName>
    <alternativeName>
        <fullName evidence="10">Undecaprenyl-PP-MurNAc-pentapeptide-UDPGlcNAc GlcNAc transferase</fullName>
    </alternativeName>
</protein>
<name>A0A4R7Z8B3_9FIRM</name>
<dbReference type="CDD" id="cd03785">
    <property type="entry name" value="GT28_MurG"/>
    <property type="match status" value="1"/>
</dbReference>
<evidence type="ECO:0000256" key="7">
    <source>
        <dbReference type="ARBA" id="ARBA00023136"/>
    </source>
</evidence>
<dbReference type="HAMAP" id="MF_00033">
    <property type="entry name" value="MurG"/>
    <property type="match status" value="1"/>
</dbReference>
<dbReference type="GO" id="GO:0050511">
    <property type="term" value="F:undecaprenyldiphospho-muramoylpentapeptide beta-N-acetylglucosaminyltransferase activity"/>
    <property type="evidence" value="ECO:0007669"/>
    <property type="project" value="UniProtKB-UniRule"/>
</dbReference>
<evidence type="ECO:0000256" key="2">
    <source>
        <dbReference type="ARBA" id="ARBA00022618"/>
    </source>
</evidence>
<dbReference type="SUPFAM" id="SSF53756">
    <property type="entry name" value="UDP-Glycosyltransferase/glycogen phosphorylase"/>
    <property type="match status" value="1"/>
</dbReference>
<keyword evidence="9 10" id="KW-0961">Cell wall biogenesis/degradation</keyword>
<dbReference type="RefSeq" id="WP_166667642.1">
    <property type="nucleotide sequence ID" value="NZ_SODD01000072.1"/>
</dbReference>
<dbReference type="GO" id="GO:0071555">
    <property type="term" value="P:cell wall organization"/>
    <property type="evidence" value="ECO:0007669"/>
    <property type="project" value="UniProtKB-KW"/>
</dbReference>
<keyword evidence="2 10" id="KW-0132">Cell division</keyword>
<keyword evidence="14" id="KW-1185">Reference proteome</keyword>
<keyword evidence="6 10" id="KW-0573">Peptidoglycan synthesis</keyword>
<keyword evidence="5 10" id="KW-0133">Cell shape</keyword>
<accession>A0A4R7Z8B3</accession>
<dbReference type="EMBL" id="SODD01000072">
    <property type="protein sequence ID" value="TDW08374.1"/>
    <property type="molecule type" value="Genomic_DNA"/>
</dbReference>
<comment type="similarity">
    <text evidence="10">Belongs to the glycosyltransferase 28 family. MurG subfamily.</text>
</comment>
<evidence type="ECO:0000256" key="10">
    <source>
        <dbReference type="HAMAP-Rule" id="MF_00033"/>
    </source>
</evidence>
<comment type="function">
    <text evidence="10">Cell wall formation. Catalyzes the transfer of a GlcNAc subunit on undecaprenyl-pyrophosphoryl-MurNAc-pentapeptide (lipid intermediate I) to form undecaprenyl-pyrophosphoryl-MurNAc-(pentapeptide)GlcNAc (lipid intermediate II).</text>
</comment>
<dbReference type="Proteomes" id="UP000294743">
    <property type="component" value="Unassembled WGS sequence"/>
</dbReference>
<dbReference type="Pfam" id="PF03033">
    <property type="entry name" value="Glyco_transf_28"/>
    <property type="match status" value="1"/>
</dbReference>
<evidence type="ECO:0000256" key="6">
    <source>
        <dbReference type="ARBA" id="ARBA00022984"/>
    </source>
</evidence>
<feature type="domain" description="Glycosyltransferase family 28 N-terminal" evidence="11">
    <location>
        <begin position="3"/>
        <end position="140"/>
    </location>
</feature>
<comment type="subcellular location">
    <subcellularLocation>
        <location evidence="10">Cell membrane</location>
        <topology evidence="10">Peripheral membrane protein</topology>
        <orientation evidence="10">Cytoplasmic side</orientation>
    </subcellularLocation>
</comment>
<dbReference type="GO" id="GO:0005886">
    <property type="term" value="C:plasma membrane"/>
    <property type="evidence" value="ECO:0007669"/>
    <property type="project" value="UniProtKB-SubCell"/>
</dbReference>
<keyword evidence="4 10" id="KW-0808">Transferase</keyword>
<feature type="domain" description="Glycosyl transferase family 28 C-terminal" evidence="12">
    <location>
        <begin position="190"/>
        <end position="344"/>
    </location>
</feature>
<dbReference type="NCBIfam" id="TIGR01133">
    <property type="entry name" value="murG"/>
    <property type="match status" value="1"/>
</dbReference>
<evidence type="ECO:0000256" key="8">
    <source>
        <dbReference type="ARBA" id="ARBA00023306"/>
    </source>
</evidence>
<gene>
    <name evidence="10" type="primary">murG</name>
    <name evidence="13" type="ORF">EDD63_1725</name>
</gene>
<dbReference type="Pfam" id="PF04101">
    <property type="entry name" value="Glyco_tran_28_C"/>
    <property type="match status" value="1"/>
</dbReference>
<keyword evidence="8 10" id="KW-0131">Cell cycle</keyword>
<dbReference type="PANTHER" id="PTHR21015">
    <property type="entry name" value="UDP-N-ACETYLGLUCOSAMINE--N-ACETYLMURAMYL-(PENTAPEPTIDE) PYROPHOSPHORYL-UNDECAPRENOL N-ACETYLGLUCOSAMINE TRANSFERASE 1"/>
    <property type="match status" value="1"/>
</dbReference>
<comment type="caution">
    <text evidence="13">The sequence shown here is derived from an EMBL/GenBank/DDBJ whole genome shotgun (WGS) entry which is preliminary data.</text>
</comment>
<dbReference type="AlphaFoldDB" id="A0A4R7Z8B3"/>
<feature type="binding site" evidence="10">
    <location>
        <position position="194"/>
    </location>
    <ligand>
        <name>UDP-N-acetyl-alpha-D-glucosamine</name>
        <dbReference type="ChEBI" id="CHEBI:57705"/>
    </ligand>
</feature>
<comment type="caution">
    <text evidence="10">Lacks conserved residue(s) required for the propagation of feature annotation.</text>
</comment>
<evidence type="ECO:0000256" key="5">
    <source>
        <dbReference type="ARBA" id="ARBA00022960"/>
    </source>
</evidence>
<comment type="pathway">
    <text evidence="10">Cell wall biogenesis; peptidoglycan biosynthesis.</text>
</comment>
<dbReference type="UniPathway" id="UPA00219"/>
<feature type="binding site" evidence="10">
    <location>
        <position position="122"/>
    </location>
    <ligand>
        <name>UDP-N-acetyl-alpha-D-glucosamine</name>
        <dbReference type="ChEBI" id="CHEBI:57705"/>
    </ligand>
</feature>
<dbReference type="EC" id="2.4.1.227" evidence="10"/>
<dbReference type="PANTHER" id="PTHR21015:SF22">
    <property type="entry name" value="GLYCOSYLTRANSFERASE"/>
    <property type="match status" value="1"/>
</dbReference>
<dbReference type="Gene3D" id="3.40.50.2000">
    <property type="entry name" value="Glycogen Phosphorylase B"/>
    <property type="match status" value="2"/>
</dbReference>
<evidence type="ECO:0000256" key="1">
    <source>
        <dbReference type="ARBA" id="ARBA00022475"/>
    </source>
</evidence>
<dbReference type="GO" id="GO:0008360">
    <property type="term" value="P:regulation of cell shape"/>
    <property type="evidence" value="ECO:0007669"/>
    <property type="project" value="UniProtKB-KW"/>
</dbReference>
<reference evidence="13 14" key="1">
    <citation type="submission" date="2019-03" db="EMBL/GenBank/DDBJ databases">
        <title>Genomic Encyclopedia of Type Strains, Phase IV (KMG-IV): sequencing the most valuable type-strain genomes for metagenomic binning, comparative biology and taxonomic classification.</title>
        <authorList>
            <person name="Goeker M."/>
        </authorList>
    </citation>
    <scope>NUCLEOTIDE SEQUENCE [LARGE SCALE GENOMIC DNA]</scope>
    <source>
        <strain evidence="13 14">DSM 28867</strain>
    </source>
</reference>
<dbReference type="GO" id="GO:0051991">
    <property type="term" value="F:UDP-N-acetyl-D-glucosamine:N-acetylmuramoyl-L-alanyl-D-glutamyl-meso-2,6-diaminopimelyl-D-alanyl-D-alanine-diphosphoundecaprenol 4-beta-N-acetylglucosaminlytransferase activity"/>
    <property type="evidence" value="ECO:0007669"/>
    <property type="project" value="RHEA"/>
</dbReference>
<dbReference type="GO" id="GO:0005975">
    <property type="term" value="P:carbohydrate metabolic process"/>
    <property type="evidence" value="ECO:0007669"/>
    <property type="project" value="InterPro"/>
</dbReference>
<evidence type="ECO:0000256" key="3">
    <source>
        <dbReference type="ARBA" id="ARBA00022676"/>
    </source>
</evidence>
<evidence type="ECO:0000313" key="13">
    <source>
        <dbReference type="EMBL" id="TDW08374.1"/>
    </source>
</evidence>
<evidence type="ECO:0000259" key="11">
    <source>
        <dbReference type="Pfam" id="PF03033"/>
    </source>
</evidence>
<dbReference type="GO" id="GO:0051301">
    <property type="term" value="P:cell division"/>
    <property type="evidence" value="ECO:0007669"/>
    <property type="project" value="UniProtKB-KW"/>
</dbReference>
<proteinExistence type="inferred from homology"/>
<feature type="binding site" evidence="10">
    <location>
        <position position="286"/>
    </location>
    <ligand>
        <name>UDP-N-acetyl-alpha-D-glucosamine</name>
        <dbReference type="ChEBI" id="CHEBI:57705"/>
    </ligand>
</feature>